<dbReference type="SMART" id="SM00939">
    <property type="entry name" value="PepX_C"/>
    <property type="match status" value="1"/>
</dbReference>
<dbReference type="GO" id="GO:0008239">
    <property type="term" value="F:dipeptidyl-peptidase activity"/>
    <property type="evidence" value="ECO:0007669"/>
    <property type="project" value="InterPro"/>
</dbReference>
<dbReference type="SUPFAM" id="SSF53474">
    <property type="entry name" value="alpha/beta-Hydrolases"/>
    <property type="match status" value="1"/>
</dbReference>
<dbReference type="Gene3D" id="2.60.120.260">
    <property type="entry name" value="Galactose-binding domain-like"/>
    <property type="match status" value="1"/>
</dbReference>
<keyword evidence="2" id="KW-0812">Transmembrane</keyword>
<keyword evidence="1 4" id="KW-0378">Hydrolase</keyword>
<dbReference type="InterPro" id="IPR008979">
    <property type="entry name" value="Galactose-bd-like_sf"/>
</dbReference>
<name>A0A4R6U635_9GAMM</name>
<evidence type="ECO:0000313" key="4">
    <source>
        <dbReference type="EMBL" id="TDQ41958.1"/>
    </source>
</evidence>
<dbReference type="InterPro" id="IPR000383">
    <property type="entry name" value="Xaa-Pro-like_dom"/>
</dbReference>
<accession>A0A4R6U635</accession>
<dbReference type="Gene3D" id="3.40.50.1820">
    <property type="entry name" value="alpha/beta hydrolase"/>
    <property type="match status" value="1"/>
</dbReference>
<dbReference type="Pfam" id="PF02129">
    <property type="entry name" value="Peptidase_S15"/>
    <property type="match status" value="1"/>
</dbReference>
<evidence type="ECO:0000256" key="1">
    <source>
        <dbReference type="ARBA" id="ARBA00022801"/>
    </source>
</evidence>
<evidence type="ECO:0000259" key="3">
    <source>
        <dbReference type="SMART" id="SM00939"/>
    </source>
</evidence>
<dbReference type="InterPro" id="IPR005674">
    <property type="entry name" value="CocE/Ser_esterase"/>
</dbReference>
<comment type="caution">
    <text evidence="4">The sequence shown here is derived from an EMBL/GenBank/DDBJ whole genome shotgun (WGS) entry which is preliminary data.</text>
</comment>
<keyword evidence="2" id="KW-1133">Transmembrane helix</keyword>
<dbReference type="EMBL" id="SNYM01000036">
    <property type="protein sequence ID" value="TDQ41958.1"/>
    <property type="molecule type" value="Genomic_DNA"/>
</dbReference>
<gene>
    <name evidence="4" type="ORF">EV696_1361</name>
</gene>
<dbReference type="SUPFAM" id="SSF49785">
    <property type="entry name" value="Galactose-binding domain-like"/>
    <property type="match status" value="1"/>
</dbReference>
<reference evidence="4 5" key="1">
    <citation type="submission" date="2019-03" db="EMBL/GenBank/DDBJ databases">
        <title>Genomic Encyclopedia of Type Strains, Phase IV (KMG-IV): sequencing the most valuable type-strain genomes for metagenomic binning, comparative biology and taxonomic classification.</title>
        <authorList>
            <person name="Goeker M."/>
        </authorList>
    </citation>
    <scope>NUCLEOTIDE SEQUENCE [LARGE SCALE GENOMIC DNA]</scope>
    <source>
        <strain evidence="4 5">DSM 103792</strain>
    </source>
</reference>
<dbReference type="AlphaFoldDB" id="A0A4R6U635"/>
<dbReference type="NCBIfam" id="TIGR00976">
    <property type="entry name" value="CocE_NonD"/>
    <property type="match status" value="1"/>
</dbReference>
<dbReference type="PANTHER" id="PTHR22946">
    <property type="entry name" value="DIENELACTONE HYDROLASE DOMAIN-CONTAINING PROTEIN-RELATED"/>
    <property type="match status" value="1"/>
</dbReference>
<evidence type="ECO:0000256" key="2">
    <source>
        <dbReference type="SAM" id="Phobius"/>
    </source>
</evidence>
<dbReference type="InterPro" id="IPR050261">
    <property type="entry name" value="FrsA_esterase"/>
</dbReference>
<keyword evidence="5" id="KW-1185">Reference proteome</keyword>
<sequence>MSTLLRRSQSASLFFIRGFIFLALIVTGNAMAGYQYQDGLRINSHDGVRLAASVFTPNDANFGNPAPAVVFINSWALEHHEYLLQAAKLADKGYVVLSYATRGFGVSGGLVNVAGPDDIKDARAVVDWLLANTPTDPSRIGIAGISYGGGISLLAAANDERLSAVVAMSGWADLSASLYGGNTPDMVFGGILVGAGYLTGRMDPIIATMYGNLLRHQNIPETLAWAGQRSPQTVIDALNARGVPIYISHNFRDELFEPNASMRFFSELTGPKKLDLNLGNHATAELGGLFGLRNHVWSNVQRWFDQWLRGQDTGILDEKPVSMAVKLDQQRDEFLSWPSAEVQNKAFYLSPRGWFSNGDLRTSPNNDYGNNTFNSGLLSGATAGIPVISSTFEAHLQAPIVSFIPGINRTLALVYESNRFNETQRIRGAPTLSLWLRPSNERFQTIAYLYDLDNWGFGTLITHGPVTVLDAVPGQDRQVQIELIATAYDLPAGHRLALAIDTADPQYSPPTLGFYQLTVPYSGSRQSRLVVPVRE</sequence>
<proteinExistence type="predicted"/>
<feature type="domain" description="Xaa-Pro dipeptidyl-peptidase C-terminal" evidence="3">
    <location>
        <begin position="301"/>
        <end position="530"/>
    </location>
</feature>
<dbReference type="PANTHER" id="PTHR22946:SF9">
    <property type="entry name" value="POLYKETIDE TRANSFERASE AF380"/>
    <property type="match status" value="1"/>
</dbReference>
<dbReference type="InterPro" id="IPR029058">
    <property type="entry name" value="AB_hydrolase_fold"/>
</dbReference>
<organism evidence="4 5">
    <name type="scientific">Permianibacter aggregans</name>
    <dbReference type="NCBI Taxonomy" id="1510150"/>
    <lineage>
        <taxon>Bacteria</taxon>
        <taxon>Pseudomonadati</taxon>
        <taxon>Pseudomonadota</taxon>
        <taxon>Gammaproteobacteria</taxon>
        <taxon>Pseudomonadales</taxon>
        <taxon>Pseudomonadaceae</taxon>
        <taxon>Permianibacter</taxon>
    </lineage>
</organism>
<feature type="transmembrane region" description="Helical" evidence="2">
    <location>
        <begin position="12"/>
        <end position="34"/>
    </location>
</feature>
<dbReference type="GO" id="GO:0052689">
    <property type="term" value="F:carboxylic ester hydrolase activity"/>
    <property type="evidence" value="ECO:0007669"/>
    <property type="project" value="UniProtKB-ARBA"/>
</dbReference>
<dbReference type="Pfam" id="PF08530">
    <property type="entry name" value="PepX_C"/>
    <property type="match status" value="1"/>
</dbReference>
<dbReference type="InterPro" id="IPR013736">
    <property type="entry name" value="Xaa-Pro_dipept_C"/>
</dbReference>
<evidence type="ECO:0000313" key="5">
    <source>
        <dbReference type="Proteomes" id="UP000295375"/>
    </source>
</evidence>
<dbReference type="Proteomes" id="UP000295375">
    <property type="component" value="Unassembled WGS sequence"/>
</dbReference>
<keyword evidence="2" id="KW-0472">Membrane</keyword>
<dbReference type="RefSeq" id="WP_157591410.1">
    <property type="nucleotide sequence ID" value="NZ_CP037953.1"/>
</dbReference>
<protein>
    <submittedName>
        <fullName evidence="4">Putative CocE/NonD family hydrolase</fullName>
    </submittedName>
</protein>